<sequence length="976" mass="107914">MLFSSNFRHASGFWLTPFLICTCFWFSTLWTPTEQIGLAPEHGDSPNSSFCRRDLKNSTTHEGKCAIASLSIACQFDTGFISYLVFEYCTFTETVTPTVFLAFWLITLLLGFATLADAFFSPSLIALACTLHMSESLAGVTLLAFGNGAPDVFSALTAITTGDPEAPDEGLGLGFLLGSGLLVNTVTAGLVMITRPFQMCRRPFIKDTIFYLAGVSWAAAILIKRKMAYTDSVGFLILYLVYVIVTSLSGTLYKHMRSTRRKEGLLPRKLQNVIDRLSVVCLNSCLRHLCPTPKSEESWLEDQEAKPSSATVTTLVDGGPPHSSPALANQTNEHRINSQISSQSSILKGGPTGKLQNRVDRSPAFSNQSIKKPSIEITPAADTDVSKSRRTTPDFSDFEDSLSPEYGRPPIFGTHLMPPVDRHRQRASSVGSCGQSAGRHRWNSTIGGVPNFDQERCRRTQSVIRRRPSQRTSGMGCEPSYMVRWIIANRGLEEKDLGSKSSELRRSRKSIATDGDEPQFSTNELKLDGFLSTQTSRRTSRMGSVMASPIHIPSPIPSSASEGDHSETSGKKITIDLVPKDVEDGDFPTDGMKVSESTNLSDEGEIREKGWLERWASQGMWHHLGYYLIPIDLESWSENSILIRVVQVVRAPIFLLFRLTIPVVLEEMKEESVKMLVDVESLPPADEGNETVDHMETVIEEDGQSSKQESKEINEMAQEEDAEILDFEALHGWCKPLNVWHCLIVPTLWPMLLTTGGKSIGFSRIGGSPVPFFVPFLCVGFVVAIVVHCTSTWNKPPRYYHRPFFATLGFITSVIWIYALAHELVNTLETLGIVWEISEAILGLSIMALASSIGDIMANTLLARNGYPRIAYSACLGSPLFNLLLGTGISYTIKLGRTTDGVAKLSFTLTQALLFSCLLFVLICNMVVAMVCRFRFHRAYGIFLICLYVVFVTIAILIEVDVIVSPKNWRLATGTE</sequence>
<comment type="subcellular location">
    <subcellularLocation>
        <location evidence="1">Membrane</location>
        <topology evidence="1">Multi-pass membrane protein</topology>
    </subcellularLocation>
</comment>
<keyword evidence="6 9" id="KW-1133">Transmembrane helix</keyword>
<evidence type="ECO:0000256" key="8">
    <source>
        <dbReference type="SAM" id="MobiDB-lite"/>
    </source>
</evidence>
<feature type="compositionally biased region" description="Basic and acidic residues" evidence="8">
    <location>
        <begin position="562"/>
        <end position="571"/>
    </location>
</feature>
<evidence type="ECO:0000256" key="6">
    <source>
        <dbReference type="ARBA" id="ARBA00022989"/>
    </source>
</evidence>
<dbReference type="AlphaFoldDB" id="A0AAV2TNW2"/>
<feature type="region of interest" description="Disordered" evidence="8">
    <location>
        <begin position="337"/>
        <end position="405"/>
    </location>
</feature>
<proteinExistence type="predicted"/>
<dbReference type="Proteomes" id="UP001497525">
    <property type="component" value="Unassembled WGS sequence"/>
</dbReference>
<dbReference type="Gene3D" id="1.20.1420.30">
    <property type="entry name" value="NCX, central ion-binding region"/>
    <property type="match status" value="2"/>
</dbReference>
<evidence type="ECO:0000256" key="7">
    <source>
        <dbReference type="ARBA" id="ARBA00023136"/>
    </source>
</evidence>
<gene>
    <name evidence="11" type="ORF">CDAUBV1_LOCUS13373</name>
</gene>
<keyword evidence="4" id="KW-0106">Calcium</keyword>
<feature type="transmembrane region" description="Helical" evidence="9">
    <location>
        <begin position="12"/>
        <end position="30"/>
    </location>
</feature>
<dbReference type="GO" id="GO:0006874">
    <property type="term" value="P:intracellular calcium ion homeostasis"/>
    <property type="evidence" value="ECO:0007669"/>
    <property type="project" value="TreeGrafter"/>
</dbReference>
<feature type="domain" description="Sodium/calcium exchanger membrane region" evidence="10">
    <location>
        <begin position="102"/>
        <end position="246"/>
    </location>
</feature>
<dbReference type="PANTHER" id="PTHR12266">
    <property type="entry name" value="NA+/CA2+ K+ INDEPENDENT EXCHANGER"/>
    <property type="match status" value="1"/>
</dbReference>
<accession>A0AAV2TNW2</accession>
<evidence type="ECO:0000313" key="12">
    <source>
        <dbReference type="Proteomes" id="UP001497525"/>
    </source>
</evidence>
<evidence type="ECO:0000256" key="4">
    <source>
        <dbReference type="ARBA" id="ARBA00022568"/>
    </source>
</evidence>
<evidence type="ECO:0000259" key="10">
    <source>
        <dbReference type="Pfam" id="PF01699"/>
    </source>
</evidence>
<keyword evidence="4" id="KW-0406">Ion transport</keyword>
<dbReference type="InterPro" id="IPR044880">
    <property type="entry name" value="NCX_ion-bd_dom_sf"/>
</dbReference>
<organism evidence="11 12">
    <name type="scientific">Calicophoron daubneyi</name>
    <name type="common">Rumen fluke</name>
    <name type="synonym">Paramphistomum daubneyi</name>
    <dbReference type="NCBI Taxonomy" id="300641"/>
    <lineage>
        <taxon>Eukaryota</taxon>
        <taxon>Metazoa</taxon>
        <taxon>Spiralia</taxon>
        <taxon>Lophotrochozoa</taxon>
        <taxon>Platyhelminthes</taxon>
        <taxon>Trematoda</taxon>
        <taxon>Digenea</taxon>
        <taxon>Plagiorchiida</taxon>
        <taxon>Pronocephalata</taxon>
        <taxon>Paramphistomoidea</taxon>
        <taxon>Paramphistomidae</taxon>
        <taxon>Calicophoron</taxon>
    </lineage>
</organism>
<evidence type="ECO:0000256" key="1">
    <source>
        <dbReference type="ARBA" id="ARBA00004141"/>
    </source>
</evidence>
<feature type="compositionally biased region" description="Low complexity" evidence="8">
    <location>
        <begin position="548"/>
        <end position="559"/>
    </location>
</feature>
<comment type="caution">
    <text evidence="11">The sequence shown here is derived from an EMBL/GenBank/DDBJ whole genome shotgun (WGS) entry which is preliminary data.</text>
</comment>
<dbReference type="PANTHER" id="PTHR12266:SF0">
    <property type="entry name" value="MITOCHONDRIAL SODIUM_CALCIUM EXCHANGER PROTEIN"/>
    <property type="match status" value="1"/>
</dbReference>
<feature type="transmembrane region" description="Helical" evidence="9">
    <location>
        <begin position="101"/>
        <end position="125"/>
    </location>
</feature>
<name>A0AAV2TNW2_CALDB</name>
<keyword evidence="7 9" id="KW-0472">Membrane</keyword>
<feature type="transmembrane region" description="Helical" evidence="9">
    <location>
        <begin position="841"/>
        <end position="863"/>
    </location>
</feature>
<evidence type="ECO:0000256" key="2">
    <source>
        <dbReference type="ARBA" id="ARBA00022448"/>
    </source>
</evidence>
<evidence type="ECO:0000313" key="11">
    <source>
        <dbReference type="EMBL" id="CAL5138546.1"/>
    </source>
</evidence>
<keyword evidence="3" id="KW-0050">Antiport</keyword>
<protein>
    <recommendedName>
        <fullName evidence="10">Sodium/calcium exchanger membrane region domain-containing protein</fullName>
    </recommendedName>
</protein>
<dbReference type="Pfam" id="PF01699">
    <property type="entry name" value="Na_Ca_ex"/>
    <property type="match status" value="2"/>
</dbReference>
<feature type="transmembrane region" description="Helical" evidence="9">
    <location>
        <begin position="870"/>
        <end position="893"/>
    </location>
</feature>
<feature type="domain" description="Sodium/calcium exchanger membrane region" evidence="10">
    <location>
        <begin position="806"/>
        <end position="956"/>
    </location>
</feature>
<evidence type="ECO:0000256" key="3">
    <source>
        <dbReference type="ARBA" id="ARBA00022449"/>
    </source>
</evidence>
<feature type="transmembrane region" description="Helical" evidence="9">
    <location>
        <begin position="803"/>
        <end position="821"/>
    </location>
</feature>
<feature type="transmembrane region" description="Helical" evidence="9">
    <location>
        <begin position="235"/>
        <end position="253"/>
    </location>
</feature>
<feature type="region of interest" description="Disordered" evidence="8">
    <location>
        <begin position="547"/>
        <end position="571"/>
    </location>
</feature>
<feature type="transmembrane region" description="Helical" evidence="9">
    <location>
        <begin position="939"/>
        <end position="958"/>
    </location>
</feature>
<dbReference type="EMBL" id="CAXLJL010000501">
    <property type="protein sequence ID" value="CAL5138546.1"/>
    <property type="molecule type" value="Genomic_DNA"/>
</dbReference>
<feature type="transmembrane region" description="Helical" evidence="9">
    <location>
        <begin position="772"/>
        <end position="791"/>
    </location>
</feature>
<feature type="region of interest" description="Disordered" evidence="8">
    <location>
        <begin position="497"/>
        <end position="526"/>
    </location>
</feature>
<keyword evidence="5 9" id="KW-0812">Transmembrane</keyword>
<dbReference type="GO" id="GO:0016020">
    <property type="term" value="C:membrane"/>
    <property type="evidence" value="ECO:0007669"/>
    <property type="project" value="UniProtKB-SubCell"/>
</dbReference>
<dbReference type="InterPro" id="IPR004837">
    <property type="entry name" value="NaCa_Exmemb"/>
</dbReference>
<reference evidence="11" key="1">
    <citation type="submission" date="2024-06" db="EMBL/GenBank/DDBJ databases">
        <authorList>
            <person name="Liu X."/>
            <person name="Lenzi L."/>
            <person name="Haldenby T S."/>
            <person name="Uol C."/>
        </authorList>
    </citation>
    <scope>NUCLEOTIDE SEQUENCE</scope>
</reference>
<keyword evidence="4" id="KW-0109">Calcium transport</keyword>
<dbReference type="InterPro" id="IPR051359">
    <property type="entry name" value="CaCA_antiporter"/>
</dbReference>
<keyword evidence="2" id="KW-0813">Transport</keyword>
<evidence type="ECO:0000256" key="9">
    <source>
        <dbReference type="SAM" id="Phobius"/>
    </source>
</evidence>
<dbReference type="GO" id="GO:0005432">
    <property type="term" value="F:calcium:sodium antiporter activity"/>
    <property type="evidence" value="ECO:0007669"/>
    <property type="project" value="TreeGrafter"/>
</dbReference>
<evidence type="ECO:0000256" key="5">
    <source>
        <dbReference type="ARBA" id="ARBA00022692"/>
    </source>
</evidence>
<feature type="transmembrane region" description="Helical" evidence="9">
    <location>
        <begin position="913"/>
        <end position="932"/>
    </location>
</feature>
<feature type="transmembrane region" description="Helical" evidence="9">
    <location>
        <begin position="171"/>
        <end position="192"/>
    </location>
</feature>